<dbReference type="Pfam" id="PF08242">
    <property type="entry name" value="Methyltransf_12"/>
    <property type="match status" value="1"/>
</dbReference>
<dbReference type="EMBL" id="JAWQEG010000604">
    <property type="protein sequence ID" value="KAK3887835.1"/>
    <property type="molecule type" value="Genomic_DNA"/>
</dbReference>
<comment type="caution">
    <text evidence="6">The sequence shown here is derived from an EMBL/GenBank/DDBJ whole genome shotgun (WGS) entry which is preliminary data.</text>
</comment>
<evidence type="ECO:0000313" key="7">
    <source>
        <dbReference type="Proteomes" id="UP001286313"/>
    </source>
</evidence>
<keyword evidence="2" id="KW-0489">Methyltransferase</keyword>
<organism evidence="6 7">
    <name type="scientific">Petrolisthes cinctipes</name>
    <name type="common">Flat porcelain crab</name>
    <dbReference type="NCBI Taxonomy" id="88211"/>
    <lineage>
        <taxon>Eukaryota</taxon>
        <taxon>Metazoa</taxon>
        <taxon>Ecdysozoa</taxon>
        <taxon>Arthropoda</taxon>
        <taxon>Crustacea</taxon>
        <taxon>Multicrustacea</taxon>
        <taxon>Malacostraca</taxon>
        <taxon>Eumalacostraca</taxon>
        <taxon>Eucarida</taxon>
        <taxon>Decapoda</taxon>
        <taxon>Pleocyemata</taxon>
        <taxon>Anomura</taxon>
        <taxon>Galatheoidea</taxon>
        <taxon>Porcellanidae</taxon>
        <taxon>Petrolisthes</taxon>
    </lineage>
</organism>
<feature type="region of interest" description="Disordered" evidence="4">
    <location>
        <begin position="177"/>
        <end position="202"/>
    </location>
</feature>
<dbReference type="InterPro" id="IPR013217">
    <property type="entry name" value="Methyltransf_12"/>
</dbReference>
<keyword evidence="7" id="KW-1185">Reference proteome</keyword>
<gene>
    <name evidence="6" type="ORF">Pcinc_008063</name>
</gene>
<dbReference type="PANTHER" id="PTHR22809">
    <property type="entry name" value="METHYLTRANSFERASE-RELATED"/>
    <property type="match status" value="1"/>
</dbReference>
<dbReference type="PIRSF" id="PIRSF037755">
    <property type="entry name" value="Mettl2_prd"/>
    <property type="match status" value="1"/>
</dbReference>
<protein>
    <recommendedName>
        <fullName evidence="5">Methyltransferase type 12 domain-containing protein</fullName>
    </recommendedName>
</protein>
<evidence type="ECO:0000256" key="3">
    <source>
        <dbReference type="ARBA" id="ARBA00022679"/>
    </source>
</evidence>
<feature type="compositionally biased region" description="Basic and acidic residues" evidence="4">
    <location>
        <begin position="187"/>
        <end position="202"/>
    </location>
</feature>
<dbReference type="FunFam" id="3.40.50.150:FF:000298">
    <property type="entry name" value="Methyltransferase-like protein"/>
    <property type="match status" value="1"/>
</dbReference>
<proteinExistence type="inferred from homology"/>
<dbReference type="Proteomes" id="UP001286313">
    <property type="component" value="Unassembled WGS sequence"/>
</dbReference>
<dbReference type="GO" id="GO:0052735">
    <property type="term" value="F:tRNA (cytidine-3-)-methyltransferase activity"/>
    <property type="evidence" value="ECO:0007669"/>
    <property type="project" value="TreeGrafter"/>
</dbReference>
<evidence type="ECO:0000259" key="5">
    <source>
        <dbReference type="Pfam" id="PF08242"/>
    </source>
</evidence>
<feature type="region of interest" description="Disordered" evidence="4">
    <location>
        <begin position="152"/>
        <end position="171"/>
    </location>
</feature>
<name>A0AAE1G859_PETCI</name>
<reference evidence="6" key="1">
    <citation type="submission" date="2023-10" db="EMBL/GenBank/DDBJ databases">
        <title>Genome assemblies of two species of porcelain crab, Petrolisthes cinctipes and Petrolisthes manimaculis (Anomura: Porcellanidae).</title>
        <authorList>
            <person name="Angst P."/>
        </authorList>
    </citation>
    <scope>NUCLEOTIDE SEQUENCE</scope>
    <source>
        <strain evidence="6">PB745_01</strain>
        <tissue evidence="6">Gill</tissue>
    </source>
</reference>
<dbReference type="Gene3D" id="3.40.50.150">
    <property type="entry name" value="Vaccinia Virus protein VP39"/>
    <property type="match status" value="1"/>
</dbReference>
<dbReference type="SUPFAM" id="SSF53335">
    <property type="entry name" value="S-adenosyl-L-methionine-dependent methyltransferases"/>
    <property type="match status" value="1"/>
</dbReference>
<dbReference type="GO" id="GO:0032259">
    <property type="term" value="P:methylation"/>
    <property type="evidence" value="ECO:0007669"/>
    <property type="project" value="UniProtKB-KW"/>
</dbReference>
<keyword evidence="3" id="KW-0808">Transferase</keyword>
<sequence length="455" mass="52406">MPVALNITAQSKKMLHMWCYASLKWRSRGFCDETRYRKRPQGGGRELKDWKMVFTHNSWDNVVWDESQEAAAREKVQENSEVTLTREEIEQLDLKAASQWDNFYGIHQNRFFKDRNWLFTEFPELAPHLAHTFPQKLNSVAATDCNDQVVENGDEREDSLSADTANKRNDNEVIRKREENEEVVENSQHKEEGADNSDPSDKEIINVTEKLRTEDEVQNEGNATALCIDASIEDPPKESESEISQTCDSKDRYPGESATFRVLEVGCGAGNTVFPLLSVNNDEGLFVYCCDFSSTAVGIVKESPDYNEKRCHAFVCDVTSEDWGAPFPESSLDVIVCIFVFSALHPDKLVHVVKRFSEYLRPGGRILFRDYGRYDLAQLRFKKGRCLAENFYARGDGTRCYFFTQEEVRELMTSAGLVEEQNLVDRRLQVNRGKQLTMYRVWVQAKYRKPRNDQA</sequence>
<dbReference type="PANTHER" id="PTHR22809:SF11">
    <property type="entry name" value="TRNA N(3)-METHYLCYTIDINE METHYLTRANSFERASE METTL2"/>
    <property type="match status" value="1"/>
</dbReference>
<evidence type="ECO:0000313" key="6">
    <source>
        <dbReference type="EMBL" id="KAK3887835.1"/>
    </source>
</evidence>
<comment type="similarity">
    <text evidence="1">Belongs to the methyltransferase superfamily. METL family.</text>
</comment>
<dbReference type="InterPro" id="IPR029063">
    <property type="entry name" value="SAM-dependent_MTases_sf"/>
</dbReference>
<dbReference type="CDD" id="cd02440">
    <property type="entry name" value="AdoMet_MTases"/>
    <property type="match status" value="1"/>
</dbReference>
<accession>A0AAE1G859</accession>
<evidence type="ECO:0000256" key="2">
    <source>
        <dbReference type="ARBA" id="ARBA00022603"/>
    </source>
</evidence>
<dbReference type="InterPro" id="IPR026113">
    <property type="entry name" value="METTL2/6/8-like"/>
</dbReference>
<evidence type="ECO:0000256" key="4">
    <source>
        <dbReference type="SAM" id="MobiDB-lite"/>
    </source>
</evidence>
<dbReference type="AlphaFoldDB" id="A0AAE1G859"/>
<evidence type="ECO:0000256" key="1">
    <source>
        <dbReference type="ARBA" id="ARBA00009725"/>
    </source>
</evidence>
<feature type="domain" description="Methyltransferase type 12" evidence="5">
    <location>
        <begin position="263"/>
        <end position="366"/>
    </location>
</feature>